<dbReference type="Gene3D" id="3.90.180.10">
    <property type="entry name" value="Medium-chain alcohol dehydrogenases, catalytic domain"/>
    <property type="match status" value="2"/>
</dbReference>
<dbReference type="InterPro" id="IPR011032">
    <property type="entry name" value="GroES-like_sf"/>
</dbReference>
<dbReference type="InterPro" id="IPR036291">
    <property type="entry name" value="NAD(P)-bd_dom_sf"/>
</dbReference>
<accession>A0A0P1MXM1</accession>
<dbReference type="PANTHER" id="PTHR43350:SF19">
    <property type="entry name" value="D-GULOSIDE 3-DEHYDROGENASE"/>
    <property type="match status" value="1"/>
</dbReference>
<proteinExistence type="inferred from homology"/>
<dbReference type="Proteomes" id="UP000199197">
    <property type="component" value="Unassembled WGS sequence"/>
</dbReference>
<protein>
    <submittedName>
        <fullName evidence="7">Threonine dehydrogenase</fullName>
    </submittedName>
</protein>
<dbReference type="PANTHER" id="PTHR43350">
    <property type="entry name" value="NAD-DEPENDENT ALCOHOL DEHYDROGENASE"/>
    <property type="match status" value="1"/>
</dbReference>
<sequence length="423" mass="47027">MLQIVQYQKTGKISIEDLPDIKLLPGGIIVQNYYSLISAGTERTSVKTAQASLIGKAKMRPDLVKQVLENIKREGLIATYKKVMNRLDNYKELGYSSAGIVLESNVDEFKPGDRVACAGFAYHSELIFVPKNLAVKVPENVALDEAAFIAIGAIALQGIRQAKISLGENVVVIGLGLIGLVTVQLLKANGCRVIGTDINERNFDLAKEFGCDEVSLFDDYIERVVQVFTQGYGADAVIITTATNSNEPMEKAIKFARKKGRIVIVGVTGMNIPRAGFYEKELEITISCSYGPGRYDPEYEQKGIDYPFGYVRWTEKRNMEAIIRLLSEGKINFRKLITHKIPIEDGLKAYDLITSKVKEPYIGILIEYNSEPKKEFIRVKRNVDRSVSVGEVVIGFIGAGNFAQSYLLPYLKKNQVTLKKCCN</sequence>
<comment type="cofactor">
    <cofactor evidence="1">
        <name>Zn(2+)</name>
        <dbReference type="ChEBI" id="CHEBI:29105"/>
    </cofactor>
</comment>
<keyword evidence="3" id="KW-0479">Metal-binding</keyword>
<evidence type="ECO:0000256" key="4">
    <source>
        <dbReference type="ARBA" id="ARBA00022833"/>
    </source>
</evidence>
<organism evidence="7 8">
    <name type="scientific">Candidatus Chryseopegocella kryptomonas</name>
    <dbReference type="NCBI Taxonomy" id="1633643"/>
    <lineage>
        <taxon>Bacteria</taxon>
        <taxon>Pseudomonadati</taxon>
        <taxon>Candidatus Kryptoniota</taxon>
        <taxon>Candidatus Chryseopegocella</taxon>
    </lineage>
</organism>
<evidence type="ECO:0000256" key="5">
    <source>
        <dbReference type="ARBA" id="ARBA00023002"/>
    </source>
</evidence>
<evidence type="ECO:0000256" key="3">
    <source>
        <dbReference type="ARBA" id="ARBA00022723"/>
    </source>
</evidence>
<gene>
    <name evidence="7" type="ORF">JGI23_00925</name>
</gene>
<dbReference type="Gene3D" id="3.40.50.720">
    <property type="entry name" value="NAD(P)-binding Rossmann-like Domain"/>
    <property type="match status" value="1"/>
</dbReference>
<keyword evidence="5" id="KW-0560">Oxidoreductase</keyword>
<dbReference type="SUPFAM" id="SSF51735">
    <property type="entry name" value="NAD(P)-binding Rossmann-fold domains"/>
    <property type="match status" value="1"/>
</dbReference>
<evidence type="ECO:0000313" key="7">
    <source>
        <dbReference type="EMBL" id="CUT00816.1"/>
    </source>
</evidence>
<dbReference type="AlphaFoldDB" id="A0A0P1MXM1"/>
<reference evidence="8" key="1">
    <citation type="submission" date="2015-11" db="EMBL/GenBank/DDBJ databases">
        <authorList>
            <person name="Varghese N."/>
        </authorList>
    </citation>
    <scope>NUCLEOTIDE SEQUENCE [LARGE SCALE GENOMIC DNA]</scope>
    <source>
        <strain evidence="8">JGI-23</strain>
    </source>
</reference>
<name>A0A0P1MXM1_9BACT</name>
<dbReference type="SUPFAM" id="SSF50129">
    <property type="entry name" value="GroES-like"/>
    <property type="match status" value="1"/>
</dbReference>
<dbReference type="RefSeq" id="WP_234697244.1">
    <property type="nucleotide sequence ID" value="NZ_CZVW01000008.1"/>
</dbReference>
<comment type="similarity">
    <text evidence="2">Belongs to the zinc-containing alcohol dehydrogenase family.</text>
</comment>
<keyword evidence="4" id="KW-0862">Zinc</keyword>
<keyword evidence="8" id="KW-1185">Reference proteome</keyword>
<evidence type="ECO:0000256" key="2">
    <source>
        <dbReference type="ARBA" id="ARBA00008072"/>
    </source>
</evidence>
<dbReference type="InterPro" id="IPR013149">
    <property type="entry name" value="ADH-like_C"/>
</dbReference>
<evidence type="ECO:0000313" key="8">
    <source>
        <dbReference type="Proteomes" id="UP000199197"/>
    </source>
</evidence>
<feature type="domain" description="Alcohol dehydrogenase-like C-terminal" evidence="6">
    <location>
        <begin position="178"/>
        <end position="294"/>
    </location>
</feature>
<dbReference type="EMBL" id="CZVW01000008">
    <property type="protein sequence ID" value="CUT00816.1"/>
    <property type="molecule type" value="Genomic_DNA"/>
</dbReference>
<dbReference type="GO" id="GO:0016491">
    <property type="term" value="F:oxidoreductase activity"/>
    <property type="evidence" value="ECO:0007669"/>
    <property type="project" value="UniProtKB-KW"/>
</dbReference>
<dbReference type="CDD" id="cd08255">
    <property type="entry name" value="2-desacetyl-2-hydroxyethyl_bacteriochlorophyllide_like"/>
    <property type="match status" value="1"/>
</dbReference>
<evidence type="ECO:0000256" key="1">
    <source>
        <dbReference type="ARBA" id="ARBA00001947"/>
    </source>
</evidence>
<dbReference type="GO" id="GO:0046872">
    <property type="term" value="F:metal ion binding"/>
    <property type="evidence" value="ECO:0007669"/>
    <property type="project" value="UniProtKB-KW"/>
</dbReference>
<dbReference type="Pfam" id="PF00107">
    <property type="entry name" value="ADH_zinc_N"/>
    <property type="match status" value="1"/>
</dbReference>
<evidence type="ECO:0000259" key="6">
    <source>
        <dbReference type="Pfam" id="PF00107"/>
    </source>
</evidence>